<gene>
    <name evidence="1" type="ORF">HNQ08_004514</name>
</gene>
<dbReference type="Proteomes" id="UP000552709">
    <property type="component" value="Unassembled WGS sequence"/>
</dbReference>
<keyword evidence="2" id="KW-1185">Reference proteome</keyword>
<protein>
    <submittedName>
        <fullName evidence="1">Uncharacterized protein</fullName>
    </submittedName>
</protein>
<proteinExistence type="predicted"/>
<organism evidence="1 2">
    <name type="scientific">Deinococcus humi</name>
    <dbReference type="NCBI Taxonomy" id="662880"/>
    <lineage>
        <taxon>Bacteria</taxon>
        <taxon>Thermotogati</taxon>
        <taxon>Deinococcota</taxon>
        <taxon>Deinococci</taxon>
        <taxon>Deinococcales</taxon>
        <taxon>Deinococcaceae</taxon>
        <taxon>Deinococcus</taxon>
    </lineage>
</organism>
<evidence type="ECO:0000313" key="2">
    <source>
        <dbReference type="Proteomes" id="UP000552709"/>
    </source>
</evidence>
<sequence>MSTVVVESLEVSGNGDAGVLLMVRNAGMQGKEFLYSPWVLEADLAPLLLPGGPMGLLDQMIAARREINWMCSIRRARMAAP</sequence>
<name>A0A7W8JYY6_9DEIO</name>
<comment type="caution">
    <text evidence="1">The sequence shown here is derived from an EMBL/GenBank/DDBJ whole genome shotgun (WGS) entry which is preliminary data.</text>
</comment>
<accession>A0A7W8JYY6</accession>
<dbReference type="EMBL" id="JACHFL010000017">
    <property type="protein sequence ID" value="MBB5365393.1"/>
    <property type="molecule type" value="Genomic_DNA"/>
</dbReference>
<dbReference type="AlphaFoldDB" id="A0A7W8JYY6"/>
<evidence type="ECO:0000313" key="1">
    <source>
        <dbReference type="EMBL" id="MBB5365393.1"/>
    </source>
</evidence>
<reference evidence="1 2" key="1">
    <citation type="submission" date="2020-08" db="EMBL/GenBank/DDBJ databases">
        <title>Genomic Encyclopedia of Type Strains, Phase IV (KMG-IV): sequencing the most valuable type-strain genomes for metagenomic binning, comparative biology and taxonomic classification.</title>
        <authorList>
            <person name="Goeker M."/>
        </authorList>
    </citation>
    <scope>NUCLEOTIDE SEQUENCE [LARGE SCALE GENOMIC DNA]</scope>
    <source>
        <strain evidence="1 2">DSM 27939</strain>
    </source>
</reference>